<dbReference type="AlphaFoldDB" id="A0AAD4QWD1"/>
<accession>A0AAD4QWD1</accession>
<comment type="caution">
    <text evidence="2">The sequence shown here is derived from an EMBL/GenBank/DDBJ whole genome shotgun (WGS) entry which is preliminary data.</text>
</comment>
<keyword evidence="3" id="KW-1185">Reference proteome</keyword>
<evidence type="ECO:0000256" key="1">
    <source>
        <dbReference type="SAM" id="MobiDB-lite"/>
    </source>
</evidence>
<organism evidence="2 3">
    <name type="scientific">Ditylenchus destructor</name>
    <dbReference type="NCBI Taxonomy" id="166010"/>
    <lineage>
        <taxon>Eukaryota</taxon>
        <taxon>Metazoa</taxon>
        <taxon>Ecdysozoa</taxon>
        <taxon>Nematoda</taxon>
        <taxon>Chromadorea</taxon>
        <taxon>Rhabditida</taxon>
        <taxon>Tylenchina</taxon>
        <taxon>Tylenchomorpha</taxon>
        <taxon>Sphaerularioidea</taxon>
        <taxon>Anguinidae</taxon>
        <taxon>Anguininae</taxon>
        <taxon>Ditylenchus</taxon>
    </lineage>
</organism>
<protein>
    <submittedName>
        <fullName evidence="2">Uncharacterized protein</fullName>
    </submittedName>
</protein>
<sequence>MGSGCATVKDRRFRPAGPARDRRTSRKVGWPGCAAKGTNPVFIEAGHALVGNPRFGAQCGRCAHQQKLVTMEKFVEVHDAPPAVVSGSTLGLSGPLKPTMNLPAMA</sequence>
<dbReference type="EMBL" id="JAKKPZ010000582">
    <property type="protein sequence ID" value="KAI1693823.1"/>
    <property type="molecule type" value="Genomic_DNA"/>
</dbReference>
<evidence type="ECO:0000313" key="3">
    <source>
        <dbReference type="Proteomes" id="UP001201812"/>
    </source>
</evidence>
<reference evidence="2" key="1">
    <citation type="submission" date="2022-01" db="EMBL/GenBank/DDBJ databases">
        <title>Genome Sequence Resource for Two Populations of Ditylenchus destructor, the Migratory Endoparasitic Phytonematode.</title>
        <authorList>
            <person name="Zhang H."/>
            <person name="Lin R."/>
            <person name="Xie B."/>
        </authorList>
    </citation>
    <scope>NUCLEOTIDE SEQUENCE</scope>
    <source>
        <strain evidence="2">BazhouSP</strain>
    </source>
</reference>
<gene>
    <name evidence="2" type="ORF">DdX_20469</name>
</gene>
<feature type="region of interest" description="Disordered" evidence="1">
    <location>
        <begin position="1"/>
        <end position="31"/>
    </location>
</feature>
<name>A0AAD4QWD1_9BILA</name>
<dbReference type="Proteomes" id="UP001201812">
    <property type="component" value="Unassembled WGS sequence"/>
</dbReference>
<proteinExistence type="predicted"/>
<evidence type="ECO:0000313" key="2">
    <source>
        <dbReference type="EMBL" id="KAI1693823.1"/>
    </source>
</evidence>
<feature type="region of interest" description="Disordered" evidence="1">
    <location>
        <begin position="86"/>
        <end position="106"/>
    </location>
</feature>